<dbReference type="SUPFAM" id="SSF48452">
    <property type="entry name" value="TPR-like"/>
    <property type="match status" value="1"/>
</dbReference>
<comment type="caution">
    <text evidence="2">The sequence shown here is derived from an EMBL/GenBank/DDBJ whole genome shotgun (WGS) entry which is preliminary data.</text>
</comment>
<dbReference type="InterPro" id="IPR011990">
    <property type="entry name" value="TPR-like_helical_dom_sf"/>
</dbReference>
<name>A0A7X0FTG7_9MICO</name>
<feature type="region of interest" description="Disordered" evidence="1">
    <location>
        <begin position="179"/>
        <end position="204"/>
    </location>
</feature>
<proteinExistence type="predicted"/>
<dbReference type="RefSeq" id="WP_184752003.1">
    <property type="nucleotide sequence ID" value="NZ_BAAAJR010000001.1"/>
</dbReference>
<organism evidence="2 3">
    <name type="scientific">Microbacterium thalassium</name>
    <dbReference type="NCBI Taxonomy" id="362649"/>
    <lineage>
        <taxon>Bacteria</taxon>
        <taxon>Bacillati</taxon>
        <taxon>Actinomycetota</taxon>
        <taxon>Actinomycetes</taxon>
        <taxon>Micrococcales</taxon>
        <taxon>Microbacteriaceae</taxon>
        <taxon>Microbacterium</taxon>
    </lineage>
</organism>
<reference evidence="2 3" key="1">
    <citation type="submission" date="2020-08" db="EMBL/GenBank/DDBJ databases">
        <title>Sequencing the genomes of 1000 actinobacteria strains.</title>
        <authorList>
            <person name="Klenk H.-P."/>
        </authorList>
    </citation>
    <scope>NUCLEOTIDE SEQUENCE [LARGE SCALE GENOMIC DNA]</scope>
    <source>
        <strain evidence="2 3">DSM 12511</strain>
    </source>
</reference>
<accession>A0A7X0FTG7</accession>
<dbReference type="Pfam" id="PF13181">
    <property type="entry name" value="TPR_8"/>
    <property type="match status" value="1"/>
</dbReference>
<sequence length="204" mass="21845">MQISQKLLDDLWDFSDPVGSEERLRAAAEDESDAGCRAELLTQVARALGLQGRFEEADTVLGSLHAHTPAVDVRIALELGRVRNSSGRADAAVSMFAAAARAAAAETLTFLQVDALHMLAIADAERAEDWTAEALGILDGVSDPRTLRWSVSLHNNAGWSLLDAGRTDDAIAAFERAKDAAERSGPPEQRQWADEALAEARAAV</sequence>
<dbReference type="AlphaFoldDB" id="A0A7X0FTG7"/>
<dbReference type="InterPro" id="IPR019734">
    <property type="entry name" value="TPR_rpt"/>
</dbReference>
<evidence type="ECO:0000313" key="3">
    <source>
        <dbReference type="Proteomes" id="UP000537775"/>
    </source>
</evidence>
<dbReference type="EMBL" id="JACHML010000001">
    <property type="protein sequence ID" value="MBB6392872.1"/>
    <property type="molecule type" value="Genomic_DNA"/>
</dbReference>
<protein>
    <submittedName>
        <fullName evidence="2">Tetratricopeptide (TPR) repeat protein</fullName>
    </submittedName>
</protein>
<evidence type="ECO:0000313" key="2">
    <source>
        <dbReference type="EMBL" id="MBB6392872.1"/>
    </source>
</evidence>
<gene>
    <name evidence="2" type="ORF">HD594_003185</name>
</gene>
<keyword evidence="3" id="KW-1185">Reference proteome</keyword>
<evidence type="ECO:0000256" key="1">
    <source>
        <dbReference type="SAM" id="MobiDB-lite"/>
    </source>
</evidence>
<dbReference type="Gene3D" id="1.25.40.10">
    <property type="entry name" value="Tetratricopeptide repeat domain"/>
    <property type="match status" value="1"/>
</dbReference>
<dbReference type="Proteomes" id="UP000537775">
    <property type="component" value="Unassembled WGS sequence"/>
</dbReference>